<sequence>MTSAPSPGADRAEVEAARLVLERMGVSPQDLLGTTSPRPAAPTFADYIPQVAAAVSEGTRRVYSSYWNRIVDQWGHRRLDEPTSSEIWLSRPGARCRDCSRSVSPGRSPNPPCRSLGNGLSTVSVVRRGQA</sequence>
<evidence type="ECO:0000313" key="3">
    <source>
        <dbReference type="Proteomes" id="UP000233786"/>
    </source>
</evidence>
<dbReference type="AlphaFoldDB" id="A0A2N3Y471"/>
<accession>A0A2N3Y471</accession>
<protein>
    <submittedName>
        <fullName evidence="2">Uncharacterized protein</fullName>
    </submittedName>
</protein>
<dbReference type="Proteomes" id="UP000233786">
    <property type="component" value="Unassembled WGS sequence"/>
</dbReference>
<dbReference type="RefSeq" id="WP_187764617.1">
    <property type="nucleotide sequence ID" value="NZ_CP061007.1"/>
</dbReference>
<reference evidence="2" key="1">
    <citation type="submission" date="2017-12" db="EMBL/GenBank/DDBJ databases">
        <title>Sequencing the genomes of 1000 Actinobacteria strains.</title>
        <authorList>
            <person name="Klenk H.-P."/>
        </authorList>
    </citation>
    <scope>NUCLEOTIDE SEQUENCE [LARGE SCALE GENOMIC DNA]</scope>
    <source>
        <strain evidence="2">DSM 44228</strain>
    </source>
</reference>
<dbReference type="EMBL" id="PJNB01000001">
    <property type="protein sequence ID" value="PKW17621.1"/>
    <property type="molecule type" value="Genomic_DNA"/>
</dbReference>
<keyword evidence="3" id="KW-1185">Reference proteome</keyword>
<gene>
    <name evidence="2" type="ORF">A8926_5607</name>
</gene>
<feature type="region of interest" description="Disordered" evidence="1">
    <location>
        <begin position="96"/>
        <end position="121"/>
    </location>
</feature>
<evidence type="ECO:0000256" key="1">
    <source>
        <dbReference type="SAM" id="MobiDB-lite"/>
    </source>
</evidence>
<organism evidence="2 3">
    <name type="scientific">Saccharopolyspora spinosa</name>
    <dbReference type="NCBI Taxonomy" id="60894"/>
    <lineage>
        <taxon>Bacteria</taxon>
        <taxon>Bacillati</taxon>
        <taxon>Actinomycetota</taxon>
        <taxon>Actinomycetes</taxon>
        <taxon>Pseudonocardiales</taxon>
        <taxon>Pseudonocardiaceae</taxon>
        <taxon>Saccharopolyspora</taxon>
    </lineage>
</organism>
<proteinExistence type="predicted"/>
<comment type="caution">
    <text evidence="2">The sequence shown here is derived from an EMBL/GenBank/DDBJ whole genome shotgun (WGS) entry which is preliminary data.</text>
</comment>
<name>A0A2N3Y471_SACSN</name>
<evidence type="ECO:0000313" key="2">
    <source>
        <dbReference type="EMBL" id="PKW17621.1"/>
    </source>
</evidence>